<name>A0A3S5AUZ2_9PLAT</name>
<accession>A0A3S5AUZ2</accession>
<comment type="caution">
    <text evidence="1">The sequence shown here is derived from an EMBL/GenBank/DDBJ whole genome shotgun (WGS) entry which is preliminary data.</text>
</comment>
<dbReference type="GO" id="GO:0005643">
    <property type="term" value="C:nuclear pore"/>
    <property type="evidence" value="ECO:0007669"/>
    <property type="project" value="InterPro"/>
</dbReference>
<keyword evidence="2" id="KW-1185">Reference proteome</keyword>
<dbReference type="InterPro" id="IPR021827">
    <property type="entry name" value="Nup186/Nup192/Nup205"/>
</dbReference>
<evidence type="ECO:0000313" key="1">
    <source>
        <dbReference type="EMBL" id="VEL38377.1"/>
    </source>
</evidence>
<organism evidence="1 2">
    <name type="scientific">Protopolystoma xenopodis</name>
    <dbReference type="NCBI Taxonomy" id="117903"/>
    <lineage>
        <taxon>Eukaryota</taxon>
        <taxon>Metazoa</taxon>
        <taxon>Spiralia</taxon>
        <taxon>Lophotrochozoa</taxon>
        <taxon>Platyhelminthes</taxon>
        <taxon>Monogenea</taxon>
        <taxon>Polyopisthocotylea</taxon>
        <taxon>Polystomatidea</taxon>
        <taxon>Polystomatidae</taxon>
        <taxon>Protopolystoma</taxon>
    </lineage>
</organism>
<reference evidence="1" key="1">
    <citation type="submission" date="2018-11" db="EMBL/GenBank/DDBJ databases">
        <authorList>
            <consortium name="Pathogen Informatics"/>
        </authorList>
    </citation>
    <scope>NUCLEOTIDE SEQUENCE</scope>
</reference>
<dbReference type="OrthoDB" id="2019644at2759"/>
<dbReference type="Pfam" id="PF11894">
    <property type="entry name" value="Nup192"/>
    <property type="match status" value="1"/>
</dbReference>
<sequence length="183" mass="20027">MQQQQHFQPQYQPSHYALLSSASTAVNRVHPAGGLEASGLSDLQLGSRLQQQQQQQISNQPKAIQPEEVEAMLALLDLTIRVCQLSASARTSIVLNPHWQVVPVCIGLVTCPLPVQLKARLINLLTALLHGFQSTTPDSLNLLGAPGNMADVVSCIWDGLISSEFELVLSIWSERQGDLEQRT</sequence>
<dbReference type="EMBL" id="CAAALY010257734">
    <property type="protein sequence ID" value="VEL38377.1"/>
    <property type="molecule type" value="Genomic_DNA"/>
</dbReference>
<evidence type="ECO:0000313" key="2">
    <source>
        <dbReference type="Proteomes" id="UP000784294"/>
    </source>
</evidence>
<protein>
    <submittedName>
        <fullName evidence="1">Uncharacterized protein</fullName>
    </submittedName>
</protein>
<dbReference type="AlphaFoldDB" id="A0A3S5AUZ2"/>
<dbReference type="Proteomes" id="UP000784294">
    <property type="component" value="Unassembled WGS sequence"/>
</dbReference>
<proteinExistence type="predicted"/>
<gene>
    <name evidence="1" type="ORF">PXEA_LOCUS31817</name>
</gene>